<protein>
    <submittedName>
        <fullName evidence="2">Uncharacterized protein</fullName>
    </submittedName>
</protein>
<dbReference type="Proteomes" id="UP001596391">
    <property type="component" value="Unassembled WGS sequence"/>
</dbReference>
<keyword evidence="3" id="KW-1185">Reference proteome</keyword>
<keyword evidence="1" id="KW-0732">Signal</keyword>
<organism evidence="2 3">
    <name type="scientific">Granulicella cerasi</name>
    <dbReference type="NCBI Taxonomy" id="741063"/>
    <lineage>
        <taxon>Bacteria</taxon>
        <taxon>Pseudomonadati</taxon>
        <taxon>Acidobacteriota</taxon>
        <taxon>Terriglobia</taxon>
        <taxon>Terriglobales</taxon>
        <taxon>Acidobacteriaceae</taxon>
        <taxon>Granulicella</taxon>
    </lineage>
</organism>
<evidence type="ECO:0000256" key="1">
    <source>
        <dbReference type="SAM" id="SignalP"/>
    </source>
</evidence>
<gene>
    <name evidence="2" type="ORF">ACFQBQ_10165</name>
</gene>
<feature type="signal peptide" evidence="1">
    <location>
        <begin position="1"/>
        <end position="18"/>
    </location>
</feature>
<comment type="caution">
    <text evidence="2">The sequence shown here is derived from an EMBL/GenBank/DDBJ whole genome shotgun (WGS) entry which is preliminary data.</text>
</comment>
<feature type="chain" id="PRO_5045771640" evidence="1">
    <location>
        <begin position="19"/>
        <end position="270"/>
    </location>
</feature>
<accession>A0ABW1ZBZ2</accession>
<evidence type="ECO:0000313" key="3">
    <source>
        <dbReference type="Proteomes" id="UP001596391"/>
    </source>
</evidence>
<reference evidence="3" key="1">
    <citation type="journal article" date="2019" name="Int. J. Syst. Evol. Microbiol.">
        <title>The Global Catalogue of Microorganisms (GCM) 10K type strain sequencing project: providing services to taxonomists for standard genome sequencing and annotation.</title>
        <authorList>
            <consortium name="The Broad Institute Genomics Platform"/>
            <consortium name="The Broad Institute Genome Sequencing Center for Infectious Disease"/>
            <person name="Wu L."/>
            <person name="Ma J."/>
        </authorList>
    </citation>
    <scope>NUCLEOTIDE SEQUENCE [LARGE SCALE GENOMIC DNA]</scope>
    <source>
        <strain evidence="3">CGMCC 1.16026</strain>
    </source>
</reference>
<dbReference type="EMBL" id="JBHSWI010000001">
    <property type="protein sequence ID" value="MFC6645935.1"/>
    <property type="molecule type" value="Genomic_DNA"/>
</dbReference>
<name>A0ABW1ZBZ2_9BACT</name>
<evidence type="ECO:0000313" key="2">
    <source>
        <dbReference type="EMBL" id="MFC6645935.1"/>
    </source>
</evidence>
<sequence>MRALLPLALFACTLAASAQETTPTAEQLAHLPQPELYDQPLATRLQQVADQAHALRADLPSFTCKEEGVSQVLRNDEVRKEVAFTATIRAVRLPDGRIEETQNLVTVNGKPANKHSSLPYNVHDAFTRVLTYGSAQYQPCYHYELDPRDAHRIVFHSRRPFNLACGNFPGTEGLIVFDDAGQVMHVERAIPPVESEDWPVPFAAVDMGTVQLGEKSYRLAQRLESERVEGKDTLREDVKFTECKLFTTSIRLLPGEEVPEENSPAPLKPR</sequence>
<proteinExistence type="predicted"/>
<dbReference type="RefSeq" id="WP_263369645.1">
    <property type="nucleotide sequence ID" value="NZ_JAGSYD010000001.1"/>
</dbReference>